<dbReference type="FunFam" id="3.40.640.10:FF:000015">
    <property type="entry name" value="Aspartate aminotransferase"/>
    <property type="match status" value="1"/>
</dbReference>
<evidence type="ECO:0000313" key="11">
    <source>
        <dbReference type="Proteomes" id="UP000030748"/>
    </source>
</evidence>
<evidence type="ECO:0000256" key="5">
    <source>
        <dbReference type="ARBA" id="ARBA00022679"/>
    </source>
</evidence>
<dbReference type="OrthoDB" id="6752799at2759"/>
<dbReference type="GO" id="GO:0030170">
    <property type="term" value="F:pyridoxal phosphate binding"/>
    <property type="evidence" value="ECO:0007669"/>
    <property type="project" value="InterPro"/>
</dbReference>
<keyword evidence="11" id="KW-1185">Reference proteome</keyword>
<evidence type="ECO:0000256" key="3">
    <source>
        <dbReference type="ARBA" id="ARBA00011738"/>
    </source>
</evidence>
<dbReference type="SUPFAM" id="SSF53383">
    <property type="entry name" value="PLP-dependent transferases"/>
    <property type="match status" value="1"/>
</dbReference>
<dbReference type="PROSITE" id="PS00105">
    <property type="entry name" value="AA_TRANSFER_CLASS_1"/>
    <property type="match status" value="1"/>
</dbReference>
<protein>
    <recommendedName>
        <fullName evidence="8">Aspartate aminotransferase</fullName>
        <ecNumber evidence="8">2.6.1.1</ecNumber>
    </recommendedName>
</protein>
<dbReference type="EMBL" id="KI632284">
    <property type="protein sequence ID" value="EYU20220.1"/>
    <property type="molecule type" value="Genomic_DNA"/>
</dbReference>
<dbReference type="InterPro" id="IPR015422">
    <property type="entry name" value="PyrdxlP-dep_Trfase_small"/>
</dbReference>
<comment type="miscellaneous">
    <text evidence="8">In eukaryotes there are cytoplasmic, mitochondrial and chloroplastic isozymes.</text>
</comment>
<sequence>MASSPILSLASSTASSALPCRRRFLHNLKATSNQMTFLGNDHINSKSFFRTSMSVAVENSKFTDITMAPPDPILGVSEAFRADTNEMKLNLGVGAYRTEDLQPYVLNVVKKAETLMLEWAENKEYLPIEGLAAFNKATAELLFGTENPVILQQRVATVQGLSGTGSLRLAAALIERYFPSSKVLISSPTWGNHKNIFNDARVPWSEYRYYDPKTVGLDFDGMISDIKAAPEGSFVLLHGCAHNPTGIDPTPEQWEIIADVIQEKNHIPFFDVAYQGFASGSLDKDASSVRMFAARGLELLIAQSYSKNLGLYAERIGAINVVCSSSDVAHRVKSQLKRLARPMYSNPPIHGARIVANIVGNSDLFSEWKEEMASMAGRIKSVRKKLYDSLCAKDNSGKDWSFILKQIGMFSFTGLNKAQSDNMTNKWHVYMTKDGRISLAGLSSANCEYLADAIIDSYHNVS</sequence>
<comment type="subunit">
    <text evidence="3 8">Homodimer.</text>
</comment>
<evidence type="ECO:0000256" key="7">
    <source>
        <dbReference type="ARBA" id="ARBA00049185"/>
    </source>
</evidence>
<evidence type="ECO:0000256" key="8">
    <source>
        <dbReference type="RuleBase" id="RU000480"/>
    </source>
</evidence>
<evidence type="ECO:0000256" key="4">
    <source>
        <dbReference type="ARBA" id="ARBA00022576"/>
    </source>
</evidence>
<dbReference type="InterPro" id="IPR015424">
    <property type="entry name" value="PyrdxlP-dep_Trfase"/>
</dbReference>
<reference evidence="10 11" key="1">
    <citation type="journal article" date="2013" name="Proc. Natl. Acad. Sci. U.S.A.">
        <title>Fine-scale variation in meiotic recombination in Mimulus inferred from population shotgun sequencing.</title>
        <authorList>
            <person name="Hellsten U."/>
            <person name="Wright K.M."/>
            <person name="Jenkins J."/>
            <person name="Shu S."/>
            <person name="Yuan Y."/>
            <person name="Wessler S.R."/>
            <person name="Schmutz J."/>
            <person name="Willis J.H."/>
            <person name="Rokhsar D.S."/>
        </authorList>
    </citation>
    <scope>NUCLEOTIDE SEQUENCE [LARGE SCALE GENOMIC DNA]</scope>
    <source>
        <strain evidence="11">cv. DUN x IM62</strain>
    </source>
</reference>
<dbReference type="GO" id="GO:0006520">
    <property type="term" value="P:amino acid metabolic process"/>
    <property type="evidence" value="ECO:0007669"/>
    <property type="project" value="InterPro"/>
</dbReference>
<dbReference type="Gene3D" id="3.90.1150.10">
    <property type="entry name" value="Aspartate Aminotransferase, domain 1"/>
    <property type="match status" value="1"/>
</dbReference>
<dbReference type="InterPro" id="IPR004839">
    <property type="entry name" value="Aminotransferase_I/II_large"/>
</dbReference>
<evidence type="ECO:0000259" key="9">
    <source>
        <dbReference type="Pfam" id="PF00155"/>
    </source>
</evidence>
<dbReference type="InterPro" id="IPR000796">
    <property type="entry name" value="Asp_trans"/>
</dbReference>
<proteinExistence type="inferred from homology"/>
<comment type="catalytic activity">
    <reaction evidence="7 8">
        <text>L-aspartate + 2-oxoglutarate = oxaloacetate + L-glutamate</text>
        <dbReference type="Rhea" id="RHEA:21824"/>
        <dbReference type="ChEBI" id="CHEBI:16452"/>
        <dbReference type="ChEBI" id="CHEBI:16810"/>
        <dbReference type="ChEBI" id="CHEBI:29985"/>
        <dbReference type="ChEBI" id="CHEBI:29991"/>
        <dbReference type="EC" id="2.6.1.1"/>
    </reaction>
</comment>
<evidence type="ECO:0000313" key="10">
    <source>
        <dbReference type="EMBL" id="EYU20220.1"/>
    </source>
</evidence>
<gene>
    <name evidence="10" type="ORF">MIMGU_mgv1a005965mg</name>
</gene>
<comment type="similarity">
    <text evidence="2">Belongs to the class-I pyridoxal-phosphate-dependent aminotransferase family.</text>
</comment>
<accession>A0A022Q118</accession>
<dbReference type="NCBIfam" id="NF006719">
    <property type="entry name" value="PRK09257.1"/>
    <property type="match status" value="1"/>
</dbReference>
<dbReference type="GO" id="GO:0004069">
    <property type="term" value="F:L-aspartate:2-oxoglutarate aminotransferase activity"/>
    <property type="evidence" value="ECO:0007669"/>
    <property type="project" value="UniProtKB-EC"/>
</dbReference>
<keyword evidence="6" id="KW-0663">Pyridoxal phosphate</keyword>
<evidence type="ECO:0000256" key="1">
    <source>
        <dbReference type="ARBA" id="ARBA00001933"/>
    </source>
</evidence>
<keyword evidence="5 8" id="KW-0808">Transferase</keyword>
<comment type="cofactor">
    <cofactor evidence="1">
        <name>pyridoxal 5'-phosphate</name>
        <dbReference type="ChEBI" id="CHEBI:597326"/>
    </cofactor>
</comment>
<dbReference type="PANTHER" id="PTHR11879">
    <property type="entry name" value="ASPARTATE AMINOTRANSFERASE"/>
    <property type="match status" value="1"/>
</dbReference>
<dbReference type="InterPro" id="IPR004838">
    <property type="entry name" value="NHTrfase_class1_PyrdxlP-BS"/>
</dbReference>
<dbReference type="OMA" id="VGACTIV"/>
<evidence type="ECO:0000256" key="2">
    <source>
        <dbReference type="ARBA" id="ARBA00007441"/>
    </source>
</evidence>
<dbReference type="AlphaFoldDB" id="A0A022Q118"/>
<dbReference type="PRINTS" id="PR00799">
    <property type="entry name" value="TRANSAMINASE"/>
</dbReference>
<dbReference type="FunFam" id="3.90.1150.10:FF:000001">
    <property type="entry name" value="Aspartate aminotransferase"/>
    <property type="match status" value="1"/>
</dbReference>
<dbReference type="Gene3D" id="3.40.640.10">
    <property type="entry name" value="Type I PLP-dependent aspartate aminotransferase-like (Major domain)"/>
    <property type="match status" value="1"/>
</dbReference>
<dbReference type="Pfam" id="PF00155">
    <property type="entry name" value="Aminotran_1_2"/>
    <property type="match status" value="1"/>
</dbReference>
<name>A0A022Q118_ERYGU</name>
<feature type="domain" description="Aminotransferase class I/classII large" evidence="9">
    <location>
        <begin position="87"/>
        <end position="454"/>
    </location>
</feature>
<evidence type="ECO:0000256" key="6">
    <source>
        <dbReference type="ARBA" id="ARBA00022898"/>
    </source>
</evidence>
<dbReference type="KEGG" id="egt:105977063"/>
<organism evidence="10 11">
    <name type="scientific">Erythranthe guttata</name>
    <name type="common">Yellow monkey flower</name>
    <name type="synonym">Mimulus guttatus</name>
    <dbReference type="NCBI Taxonomy" id="4155"/>
    <lineage>
        <taxon>Eukaryota</taxon>
        <taxon>Viridiplantae</taxon>
        <taxon>Streptophyta</taxon>
        <taxon>Embryophyta</taxon>
        <taxon>Tracheophyta</taxon>
        <taxon>Spermatophyta</taxon>
        <taxon>Magnoliopsida</taxon>
        <taxon>eudicotyledons</taxon>
        <taxon>Gunneridae</taxon>
        <taxon>Pentapetalae</taxon>
        <taxon>asterids</taxon>
        <taxon>lamiids</taxon>
        <taxon>Lamiales</taxon>
        <taxon>Phrymaceae</taxon>
        <taxon>Erythranthe</taxon>
    </lineage>
</organism>
<keyword evidence="4 8" id="KW-0032">Aminotransferase</keyword>
<dbReference type="InterPro" id="IPR015421">
    <property type="entry name" value="PyrdxlP-dep_Trfase_major"/>
</dbReference>
<dbReference type="CDD" id="cd00609">
    <property type="entry name" value="AAT_like"/>
    <property type="match status" value="1"/>
</dbReference>
<dbReference type="EC" id="2.6.1.1" evidence="8"/>
<dbReference type="PANTHER" id="PTHR11879:SF46">
    <property type="entry name" value="ASPARTATE AMINOTRANSFERASE, CYTOPLASMIC"/>
    <property type="match status" value="1"/>
</dbReference>
<dbReference type="Proteomes" id="UP000030748">
    <property type="component" value="Unassembled WGS sequence"/>
</dbReference>